<reference evidence="1" key="2">
    <citation type="journal article" date="2022" name="New Phytol.">
        <title>Evolutionary transition to the ectomycorrhizal habit in the genomes of a hyperdiverse lineage of mushroom-forming fungi.</title>
        <authorList>
            <person name="Looney B."/>
            <person name="Miyauchi S."/>
            <person name="Morin E."/>
            <person name="Drula E."/>
            <person name="Courty P.E."/>
            <person name="Kohler A."/>
            <person name="Kuo A."/>
            <person name="LaButti K."/>
            <person name="Pangilinan J."/>
            <person name="Lipzen A."/>
            <person name="Riley R."/>
            <person name="Andreopoulos W."/>
            <person name="He G."/>
            <person name="Johnson J."/>
            <person name="Nolan M."/>
            <person name="Tritt A."/>
            <person name="Barry K.W."/>
            <person name="Grigoriev I.V."/>
            <person name="Nagy L.G."/>
            <person name="Hibbett D."/>
            <person name="Henrissat B."/>
            <person name="Matheny P.B."/>
            <person name="Labbe J."/>
            <person name="Martin F.M."/>
        </authorList>
    </citation>
    <scope>NUCLEOTIDE SEQUENCE</scope>
    <source>
        <strain evidence="1">HHB10654</strain>
    </source>
</reference>
<gene>
    <name evidence="1" type="ORF">BV25DRAFT_251647</name>
</gene>
<keyword evidence="2" id="KW-1185">Reference proteome</keyword>
<name>A0ACB8T956_9AGAM</name>
<comment type="caution">
    <text evidence="1">The sequence shown here is derived from an EMBL/GenBank/DDBJ whole genome shotgun (WGS) entry which is preliminary data.</text>
</comment>
<evidence type="ECO:0000313" key="2">
    <source>
        <dbReference type="Proteomes" id="UP000814140"/>
    </source>
</evidence>
<accession>A0ACB8T956</accession>
<reference evidence="1" key="1">
    <citation type="submission" date="2021-03" db="EMBL/GenBank/DDBJ databases">
        <authorList>
            <consortium name="DOE Joint Genome Institute"/>
            <person name="Ahrendt S."/>
            <person name="Looney B.P."/>
            <person name="Miyauchi S."/>
            <person name="Morin E."/>
            <person name="Drula E."/>
            <person name="Courty P.E."/>
            <person name="Chicoki N."/>
            <person name="Fauchery L."/>
            <person name="Kohler A."/>
            <person name="Kuo A."/>
            <person name="Labutti K."/>
            <person name="Pangilinan J."/>
            <person name="Lipzen A."/>
            <person name="Riley R."/>
            <person name="Andreopoulos W."/>
            <person name="He G."/>
            <person name="Johnson J."/>
            <person name="Barry K.W."/>
            <person name="Grigoriev I.V."/>
            <person name="Nagy L."/>
            <person name="Hibbett D."/>
            <person name="Henrissat B."/>
            <person name="Matheny P.B."/>
            <person name="Labbe J."/>
            <person name="Martin F."/>
        </authorList>
    </citation>
    <scope>NUCLEOTIDE SEQUENCE</scope>
    <source>
        <strain evidence="1">HHB10654</strain>
    </source>
</reference>
<organism evidence="1 2">
    <name type="scientific">Artomyces pyxidatus</name>
    <dbReference type="NCBI Taxonomy" id="48021"/>
    <lineage>
        <taxon>Eukaryota</taxon>
        <taxon>Fungi</taxon>
        <taxon>Dikarya</taxon>
        <taxon>Basidiomycota</taxon>
        <taxon>Agaricomycotina</taxon>
        <taxon>Agaricomycetes</taxon>
        <taxon>Russulales</taxon>
        <taxon>Auriscalpiaceae</taxon>
        <taxon>Artomyces</taxon>
    </lineage>
</organism>
<dbReference type="Proteomes" id="UP000814140">
    <property type="component" value="Unassembled WGS sequence"/>
</dbReference>
<evidence type="ECO:0000313" key="1">
    <source>
        <dbReference type="EMBL" id="KAI0064566.1"/>
    </source>
</evidence>
<proteinExistence type="predicted"/>
<protein>
    <submittedName>
        <fullName evidence="1">Uncharacterized protein</fullName>
    </submittedName>
</protein>
<sequence>MPSERKRKIVSKSTENASRTIITAQPMSPNKLDEKRELKPDNDHATQAGDSSNQKDVSEEIRLLRILMKKSEKTLFDAIMRMEKSQYSAIHRLERHIETLENSVDNLPSTLSRYIEDDESSPEHRESTPAASPVHTIQTAKGTYPEGDSQWQQPPTPTSYAPSPQGDQAQGHYRNYQQQQQQGYYQPGVSRLCALDRAVLTSARCTVPQTMEQQPRPPVQPPRARARRLLQQPRRLQTIPQLH</sequence>
<dbReference type="EMBL" id="MU277198">
    <property type="protein sequence ID" value="KAI0064566.1"/>
    <property type="molecule type" value="Genomic_DNA"/>
</dbReference>